<protein>
    <submittedName>
        <fullName evidence="2">Uncharacterized protein</fullName>
    </submittedName>
</protein>
<sequence>MTRCRQHAQELGGGVCAVCLRERLEALVAVRSAFFEHPPEAPWKPPSPPAVPRSASPYAPVCSWDPDFSANVRRGGCRRSRPALFYGTPLGGPSSSEAASFSIFSTLFGAGGQNSRSEKVADQGCAVSTPGPGSTSWLAALLPWQRKKHQQQHSSCLPAAESAENSAVMRRRRRRRGGDQLWCHGRGMSPAREEEEGRDSAGSGSDCSPESSSNELPRAMPTPIRKAVVPSAGRAMAGFAVCLSPLVRPNPRQRDPGTAPAATVVGVSSDLRGGAALGHRRRRPSGSGGGPPASLCPNRSRKIADFGRFR</sequence>
<name>A0A7I8LN20_SPIIN</name>
<proteinExistence type="predicted"/>
<dbReference type="PANTHER" id="PTHR35486:SF1">
    <property type="entry name" value="OS02G0689500 PROTEIN"/>
    <property type="match status" value="1"/>
</dbReference>
<feature type="region of interest" description="Disordered" evidence="1">
    <location>
        <begin position="149"/>
        <end position="222"/>
    </location>
</feature>
<dbReference type="AlphaFoldDB" id="A0A7I8LN20"/>
<feature type="compositionally biased region" description="Low complexity" evidence="1">
    <location>
        <begin position="200"/>
        <end position="213"/>
    </location>
</feature>
<evidence type="ECO:0000313" key="2">
    <source>
        <dbReference type="EMBL" id="CAA7411046.1"/>
    </source>
</evidence>
<organism evidence="2 3">
    <name type="scientific">Spirodela intermedia</name>
    <name type="common">Intermediate duckweed</name>
    <dbReference type="NCBI Taxonomy" id="51605"/>
    <lineage>
        <taxon>Eukaryota</taxon>
        <taxon>Viridiplantae</taxon>
        <taxon>Streptophyta</taxon>
        <taxon>Embryophyta</taxon>
        <taxon>Tracheophyta</taxon>
        <taxon>Spermatophyta</taxon>
        <taxon>Magnoliopsida</taxon>
        <taxon>Liliopsida</taxon>
        <taxon>Araceae</taxon>
        <taxon>Lemnoideae</taxon>
        <taxon>Spirodela</taxon>
    </lineage>
</organism>
<dbReference type="OrthoDB" id="688025at2759"/>
<dbReference type="EMBL" id="LR746281">
    <property type="protein sequence ID" value="CAA7411046.1"/>
    <property type="molecule type" value="Genomic_DNA"/>
</dbReference>
<evidence type="ECO:0000256" key="1">
    <source>
        <dbReference type="SAM" id="MobiDB-lite"/>
    </source>
</evidence>
<evidence type="ECO:0000313" key="3">
    <source>
        <dbReference type="Proteomes" id="UP000663760"/>
    </source>
</evidence>
<accession>A0A7I8LN20</accession>
<reference evidence="2" key="1">
    <citation type="submission" date="2020-02" db="EMBL/GenBank/DDBJ databases">
        <authorList>
            <person name="Scholz U."/>
            <person name="Mascher M."/>
            <person name="Fiebig A."/>
        </authorList>
    </citation>
    <scope>NUCLEOTIDE SEQUENCE</scope>
</reference>
<feature type="region of interest" description="Disordered" evidence="1">
    <location>
        <begin position="251"/>
        <end position="310"/>
    </location>
</feature>
<dbReference type="Proteomes" id="UP000663760">
    <property type="component" value="Chromosome 18"/>
</dbReference>
<keyword evidence="3" id="KW-1185">Reference proteome</keyword>
<dbReference type="PANTHER" id="PTHR35486">
    <property type="entry name" value="EXPRESSED PROTEIN"/>
    <property type="match status" value="1"/>
</dbReference>
<gene>
    <name evidence="2" type="ORF">SI8410_18021724</name>
</gene>